<name>A0A545TH17_9GAMM</name>
<dbReference type="OrthoDB" id="6197853at2"/>
<evidence type="ECO:0000313" key="3">
    <source>
        <dbReference type="Proteomes" id="UP000317839"/>
    </source>
</evidence>
<protein>
    <submittedName>
        <fullName evidence="2">DUF3718 domain-containing protein</fullName>
    </submittedName>
</protein>
<keyword evidence="1" id="KW-0732">Signal</keyword>
<gene>
    <name evidence="2" type="ORF">FLL45_00745</name>
</gene>
<dbReference type="RefSeq" id="WP_142887883.1">
    <property type="nucleotide sequence ID" value="NZ_VIKR01000001.1"/>
</dbReference>
<evidence type="ECO:0000256" key="1">
    <source>
        <dbReference type="SAM" id="SignalP"/>
    </source>
</evidence>
<feature type="chain" id="PRO_5021729887" evidence="1">
    <location>
        <begin position="34"/>
        <end position="142"/>
    </location>
</feature>
<comment type="caution">
    <text evidence="2">The sequence shown here is derived from an EMBL/GenBank/DDBJ whole genome shotgun (WGS) entry which is preliminary data.</text>
</comment>
<feature type="signal peptide" evidence="1">
    <location>
        <begin position="1"/>
        <end position="33"/>
    </location>
</feature>
<accession>A0A545TH17</accession>
<organism evidence="2 3">
    <name type="scientific">Aliikangiella marina</name>
    <dbReference type="NCBI Taxonomy" id="1712262"/>
    <lineage>
        <taxon>Bacteria</taxon>
        <taxon>Pseudomonadati</taxon>
        <taxon>Pseudomonadota</taxon>
        <taxon>Gammaproteobacteria</taxon>
        <taxon>Oceanospirillales</taxon>
        <taxon>Pleioneaceae</taxon>
        <taxon>Aliikangiella</taxon>
    </lineage>
</organism>
<evidence type="ECO:0000313" key="2">
    <source>
        <dbReference type="EMBL" id="TQV76523.1"/>
    </source>
</evidence>
<proteinExistence type="predicted"/>
<reference evidence="2 3" key="1">
    <citation type="submission" date="2019-06" db="EMBL/GenBank/DDBJ databases">
        <title>Draft genome of Aliikangiella marina GYP-15.</title>
        <authorList>
            <person name="Wang G."/>
        </authorList>
    </citation>
    <scope>NUCLEOTIDE SEQUENCE [LARGE SCALE GENOMIC DNA]</scope>
    <source>
        <strain evidence="2 3">GYP-15</strain>
    </source>
</reference>
<sequence>MTNRRNKVFSLFKGATLTAVLATTLSFSTVTQANDVQRLVNSLCEAAKADDRTGMRKKLKSAKIRLKKIYSGVQCGDQGSLLRAATNAGALNAATFIATKIGKDNLAMAESDGKNIVQFAQGLVAAGDASKQAFVDLYNSKM</sequence>
<dbReference type="AlphaFoldDB" id="A0A545TH17"/>
<keyword evidence="3" id="KW-1185">Reference proteome</keyword>
<dbReference type="InterPro" id="IPR022193">
    <property type="entry name" value="DUF3718"/>
</dbReference>
<dbReference type="Pfam" id="PF12514">
    <property type="entry name" value="DUF3718"/>
    <property type="match status" value="1"/>
</dbReference>
<dbReference type="Proteomes" id="UP000317839">
    <property type="component" value="Unassembled WGS sequence"/>
</dbReference>
<dbReference type="EMBL" id="VIKR01000001">
    <property type="protein sequence ID" value="TQV76523.1"/>
    <property type="molecule type" value="Genomic_DNA"/>
</dbReference>